<dbReference type="NCBIfam" id="TIGR03346">
    <property type="entry name" value="chaperone_ClpB"/>
    <property type="match status" value="1"/>
</dbReference>
<name>A0A835W427_CHLIN</name>
<dbReference type="InterPro" id="IPR018368">
    <property type="entry name" value="ClpA/B_CS1"/>
</dbReference>
<dbReference type="CDD" id="cd00009">
    <property type="entry name" value="AAA"/>
    <property type="match status" value="1"/>
</dbReference>
<dbReference type="PANTHER" id="PTHR11638:SF18">
    <property type="entry name" value="HEAT SHOCK PROTEIN 104"/>
    <property type="match status" value="1"/>
</dbReference>
<dbReference type="InterPro" id="IPR017730">
    <property type="entry name" value="Chaperonin_ClpB"/>
</dbReference>
<evidence type="ECO:0000256" key="8">
    <source>
        <dbReference type="SAM" id="Coils"/>
    </source>
</evidence>
<sequence length="995" mass="107929">MRLAKNTASATNVPRVLSGMHAGPRTAPVRFSSGRAEAAAPLLPFSALPLARTSPLSGLSLAPGLAVRPGRRSMATRASQSGASQSGGGGKRITQNQFTDKAWQAVVAAPEIAKEYGQQVVETEHLLKAMLEQPNGLARRILSKAGSDATRLLDRVDAYIRRQPTVSGDSGQVLGRNLEALVNRAMELQSKWGDQFVSIEHLVAAMAEDSRFGEGLFKAEGLTKDKLDAAIKDVRGTNKVVDQDPEGKYEALNKYARDLTAAARDGKLDPVIGRDDEIRRTIQILSRRTKNNPCLIGEPGVGKTAVVEGLAQRIVAGDVPQALQGRTLMALDMGSLIAGAKYRGEFEDRLKAVIKEVTDSAGKIVLFIDEIHTIVGAGATGGAMDASNLLKPMLSRGELRCIGATTLDEYRKYIEKDPALERRFQQVYVDQPNVAQTVSILRGLRERYEVHHGVRISDSALVEAAVLSDRYIADRFLPDKAIDLVDEAAAKLKMEITSKPLALDEIDRKVLQLEMEKLSLTKAANSDRAAASRLAALDAELEDLKDQQKVITGQWRKEKDDMGRVQDLKEEIERVNIEIAQAERTYDLNRAAELKYGTLHSLQASLKAAEEALSQAETHDGKKLLKEEVTESDIAEIISKWTGIPVSKLVESEREKLLHLADELHRRVIGQEAAVDAVADAIQRSRAGLADPNRPIASFMFLGPTGVGKTELAKALAQFLFNTEDAMVRIDMSEYMEKHSVSRLIGAPPGYVGYDEGGQLTEAVRRRPYAVILFDEVEKAHADVFNVLLQILDDGRVTDSQGRVVSFKNAIIILTSNLGSNSILELGTAAGDEAGSPEARNAIKNIVMASVRSHFRPEFINRIDEFIIFDPLSQDQIASIVRLQAKRVAERLADKKIGLDLTESAVKHLAAIGFDPVYGARPVKRAVQQELETAIAKALLRGEFAEDDTIVVEADANGGGLVLRHGPKLSASGNGAGGKALAGAGSRSASASRRK</sequence>
<reference evidence="11" key="1">
    <citation type="journal article" date="2020" name="bioRxiv">
        <title>Comparative genomics of Chlamydomonas.</title>
        <authorList>
            <person name="Craig R.J."/>
            <person name="Hasan A.R."/>
            <person name="Ness R.W."/>
            <person name="Keightley P.D."/>
        </authorList>
    </citation>
    <scope>NUCLEOTIDE SEQUENCE</scope>
    <source>
        <strain evidence="11">SAG 7.73</strain>
    </source>
</reference>
<dbReference type="FunFam" id="3.40.50.300:FF:000120">
    <property type="entry name" value="ATP-dependent chaperone ClpB"/>
    <property type="match status" value="1"/>
</dbReference>
<dbReference type="FunFam" id="3.40.50.300:FF:000010">
    <property type="entry name" value="Chaperone clpB 1, putative"/>
    <property type="match status" value="1"/>
</dbReference>
<feature type="region of interest" description="Disordered" evidence="9">
    <location>
        <begin position="68"/>
        <end position="94"/>
    </location>
</feature>
<dbReference type="PROSITE" id="PS00870">
    <property type="entry name" value="CLPAB_1"/>
    <property type="match status" value="1"/>
</dbReference>
<dbReference type="InterPro" id="IPR003959">
    <property type="entry name" value="ATPase_AAA_core"/>
</dbReference>
<dbReference type="GO" id="GO:0005737">
    <property type="term" value="C:cytoplasm"/>
    <property type="evidence" value="ECO:0007669"/>
    <property type="project" value="InterPro"/>
</dbReference>
<keyword evidence="4 7" id="KW-0067">ATP-binding</keyword>
<dbReference type="Pfam" id="PF00004">
    <property type="entry name" value="AAA"/>
    <property type="match status" value="1"/>
</dbReference>
<dbReference type="SMART" id="SM01086">
    <property type="entry name" value="ClpB_D2-small"/>
    <property type="match status" value="1"/>
</dbReference>
<keyword evidence="5 7" id="KW-0143">Chaperone</keyword>
<evidence type="ECO:0000259" key="10">
    <source>
        <dbReference type="PROSITE" id="PS51903"/>
    </source>
</evidence>
<evidence type="ECO:0000256" key="4">
    <source>
        <dbReference type="ARBA" id="ARBA00022840"/>
    </source>
</evidence>
<proteinExistence type="inferred from homology"/>
<dbReference type="InterPro" id="IPR036628">
    <property type="entry name" value="Clp_N_dom_sf"/>
</dbReference>
<dbReference type="InterPro" id="IPR001270">
    <property type="entry name" value="ClpA/B"/>
</dbReference>
<dbReference type="GO" id="GO:0034605">
    <property type="term" value="P:cellular response to heat"/>
    <property type="evidence" value="ECO:0007669"/>
    <property type="project" value="TreeGrafter"/>
</dbReference>
<dbReference type="SUPFAM" id="SSF52540">
    <property type="entry name" value="P-loop containing nucleoside triphosphate hydrolases"/>
    <property type="match status" value="2"/>
</dbReference>
<dbReference type="InterPro" id="IPR019489">
    <property type="entry name" value="Clp_ATPase_C"/>
</dbReference>
<dbReference type="Gene3D" id="3.40.50.300">
    <property type="entry name" value="P-loop containing nucleotide triphosphate hydrolases"/>
    <property type="match status" value="3"/>
</dbReference>
<evidence type="ECO:0000256" key="2">
    <source>
        <dbReference type="ARBA" id="ARBA00022737"/>
    </source>
</evidence>
<dbReference type="GO" id="GO:0042026">
    <property type="term" value="P:protein refolding"/>
    <property type="evidence" value="ECO:0007669"/>
    <property type="project" value="InterPro"/>
</dbReference>
<dbReference type="PROSITE" id="PS00871">
    <property type="entry name" value="CLPAB_2"/>
    <property type="match status" value="1"/>
</dbReference>
<organism evidence="11 12">
    <name type="scientific">Chlamydomonas incerta</name>
    <dbReference type="NCBI Taxonomy" id="51695"/>
    <lineage>
        <taxon>Eukaryota</taxon>
        <taxon>Viridiplantae</taxon>
        <taxon>Chlorophyta</taxon>
        <taxon>core chlorophytes</taxon>
        <taxon>Chlorophyceae</taxon>
        <taxon>CS clade</taxon>
        <taxon>Chlamydomonadales</taxon>
        <taxon>Chlamydomonadaceae</taxon>
        <taxon>Chlamydomonas</taxon>
    </lineage>
</organism>
<dbReference type="GO" id="GO:0016887">
    <property type="term" value="F:ATP hydrolysis activity"/>
    <property type="evidence" value="ECO:0007669"/>
    <property type="project" value="InterPro"/>
</dbReference>
<dbReference type="Pfam" id="PF07724">
    <property type="entry name" value="AAA_2"/>
    <property type="match status" value="1"/>
</dbReference>
<feature type="domain" description="Clp R" evidence="10">
    <location>
        <begin position="95"/>
        <end position="237"/>
    </location>
</feature>
<evidence type="ECO:0000256" key="1">
    <source>
        <dbReference type="ARBA" id="ARBA00008675"/>
    </source>
</evidence>
<dbReference type="SUPFAM" id="SSF81923">
    <property type="entry name" value="Double Clp-N motif"/>
    <property type="match status" value="1"/>
</dbReference>
<keyword evidence="12" id="KW-1185">Reference proteome</keyword>
<dbReference type="Gene3D" id="1.10.1780.10">
    <property type="entry name" value="Clp, N-terminal domain"/>
    <property type="match status" value="1"/>
</dbReference>
<feature type="compositionally biased region" description="Low complexity" evidence="9">
    <location>
        <begin position="981"/>
        <end position="995"/>
    </location>
</feature>
<dbReference type="GO" id="GO:0005524">
    <property type="term" value="F:ATP binding"/>
    <property type="evidence" value="ECO:0007669"/>
    <property type="project" value="UniProtKB-KW"/>
</dbReference>
<dbReference type="PROSITE" id="PS51903">
    <property type="entry name" value="CLP_R"/>
    <property type="match status" value="1"/>
</dbReference>
<dbReference type="InterPro" id="IPR041546">
    <property type="entry name" value="ClpA/ClpB_AAA_lid"/>
</dbReference>
<comment type="caution">
    <text evidence="11">The sequence shown here is derived from an EMBL/GenBank/DDBJ whole genome shotgun (WGS) entry which is preliminary data.</text>
</comment>
<evidence type="ECO:0000256" key="7">
    <source>
        <dbReference type="RuleBase" id="RU004432"/>
    </source>
</evidence>
<dbReference type="InterPro" id="IPR027417">
    <property type="entry name" value="P-loop_NTPase"/>
</dbReference>
<dbReference type="Proteomes" id="UP000650467">
    <property type="component" value="Unassembled WGS sequence"/>
</dbReference>
<accession>A0A835W427</accession>
<dbReference type="FunFam" id="3.40.50.300:FF:000025">
    <property type="entry name" value="ATP-dependent Clp protease subunit"/>
    <property type="match status" value="1"/>
</dbReference>
<feature type="region of interest" description="Disordered" evidence="9">
    <location>
        <begin position="1"/>
        <end position="24"/>
    </location>
</feature>
<protein>
    <recommendedName>
        <fullName evidence="10">Clp R domain-containing protein</fullName>
    </recommendedName>
</protein>
<keyword evidence="2 6" id="KW-0677">Repeat</keyword>
<evidence type="ECO:0000256" key="5">
    <source>
        <dbReference type="ARBA" id="ARBA00023186"/>
    </source>
</evidence>
<evidence type="ECO:0000256" key="9">
    <source>
        <dbReference type="SAM" id="MobiDB-lite"/>
    </source>
</evidence>
<keyword evidence="3 7" id="KW-0547">Nucleotide-binding</keyword>
<comment type="similarity">
    <text evidence="1 7">Belongs to the ClpA/ClpB family.</text>
</comment>
<dbReference type="OrthoDB" id="47330at2759"/>
<dbReference type="PANTHER" id="PTHR11638">
    <property type="entry name" value="ATP-DEPENDENT CLP PROTEASE"/>
    <property type="match status" value="1"/>
</dbReference>
<dbReference type="InterPro" id="IPR028299">
    <property type="entry name" value="ClpA/B_CS2"/>
</dbReference>
<dbReference type="CDD" id="cd19499">
    <property type="entry name" value="RecA-like_ClpB_Hsp104-like"/>
    <property type="match status" value="1"/>
</dbReference>
<dbReference type="AlphaFoldDB" id="A0A835W427"/>
<evidence type="ECO:0000313" key="11">
    <source>
        <dbReference type="EMBL" id="KAG2435116.1"/>
    </source>
</evidence>
<evidence type="ECO:0000313" key="12">
    <source>
        <dbReference type="Proteomes" id="UP000650467"/>
    </source>
</evidence>
<dbReference type="InterPro" id="IPR050130">
    <property type="entry name" value="ClpA_ClpB"/>
</dbReference>
<dbReference type="Pfam" id="PF02861">
    <property type="entry name" value="Clp_N"/>
    <property type="match status" value="1"/>
</dbReference>
<gene>
    <name evidence="11" type="ORF">HXX76_007201</name>
</gene>
<dbReference type="EMBL" id="JAEHOC010000015">
    <property type="protein sequence ID" value="KAG2435116.1"/>
    <property type="molecule type" value="Genomic_DNA"/>
</dbReference>
<dbReference type="Pfam" id="PF10431">
    <property type="entry name" value="ClpB_D2-small"/>
    <property type="match status" value="1"/>
</dbReference>
<dbReference type="Gene3D" id="1.10.8.60">
    <property type="match status" value="1"/>
</dbReference>
<dbReference type="SMART" id="SM00382">
    <property type="entry name" value="AAA"/>
    <property type="match status" value="2"/>
</dbReference>
<dbReference type="PRINTS" id="PR00300">
    <property type="entry name" value="CLPPROTEASEA"/>
</dbReference>
<feature type="compositionally biased region" description="Polar residues" evidence="9">
    <location>
        <begin position="1"/>
        <end position="12"/>
    </location>
</feature>
<dbReference type="InterPro" id="IPR003593">
    <property type="entry name" value="AAA+_ATPase"/>
</dbReference>
<keyword evidence="8" id="KW-0175">Coiled coil</keyword>
<dbReference type="Pfam" id="PF17871">
    <property type="entry name" value="AAA_lid_9"/>
    <property type="match status" value="1"/>
</dbReference>
<feature type="region of interest" description="Disordered" evidence="9">
    <location>
        <begin position="970"/>
        <end position="995"/>
    </location>
</feature>
<feature type="coiled-coil region" evidence="8">
    <location>
        <begin position="527"/>
        <end position="619"/>
    </location>
</feature>
<dbReference type="InterPro" id="IPR004176">
    <property type="entry name" value="Clp_R_N"/>
</dbReference>
<evidence type="ECO:0000256" key="6">
    <source>
        <dbReference type="PROSITE-ProRule" id="PRU01251"/>
    </source>
</evidence>
<evidence type="ECO:0000256" key="3">
    <source>
        <dbReference type="ARBA" id="ARBA00022741"/>
    </source>
</evidence>